<evidence type="ECO:0000256" key="1">
    <source>
        <dbReference type="SAM" id="MobiDB-lite"/>
    </source>
</evidence>
<feature type="region of interest" description="Disordered" evidence="1">
    <location>
        <begin position="309"/>
        <end position="341"/>
    </location>
</feature>
<feature type="compositionally biased region" description="Acidic residues" evidence="1">
    <location>
        <begin position="833"/>
        <end position="846"/>
    </location>
</feature>
<dbReference type="AlphaFoldDB" id="C1EA44"/>
<proteinExistence type="predicted"/>
<evidence type="ECO:0000313" key="2">
    <source>
        <dbReference type="EMBL" id="ACO65142.1"/>
    </source>
</evidence>
<sequence>MARVEPRVDDDRASLADAAASRCRARADVVRDALASAHREFTARGTLDEPLVSAALDAFDGRIARAVAHDAPALGGFVDATEAQLLKRDHGAALSNLLAFARATAVARSRLAVDVASSSPHERARLHETTGEGGLEGGPGAALELMLLFPRAENARAALLAHYSDELTRCLDGIDGASRAGDDAKTAVAVGAVFWLARRLDVRGTDAKPHAPSFDEIERVLTPMVRARAATEAAAAFSPTAGAGGASSSSGIAELAAKLAAVAAAARAQLSCLSSLPERPGGEFIARVYGAPAAAVVGEALDDVLDAMTRHPTGDDADGGGGGATGSVKNSLKTEEEDDEDGKAAHRACVAGVRAWATVRAVADGFALVTLPAAVNDSLDANAWRPTLAIRDSLTARVAFVLEAAFASRRETYECTLRRFAFPSAATLLKPLRRFDFPHGVRTPATTPAMKASEVWNACAGALREAAAVVSAIVASPPRDEGVVDVVRNGRNGRAGDRAAGVVATCVACLERVALVAEYALRGDLNVTDDVTAQSFQMGFDDAWTVMSAASRARRLARGCEAAVTEGSPVGWSHGGSDTGSDTGSAFTGSESRVVAAAKTAAALATKLDRVAGAAEARAIRALLRPATMTLEGAASQPWRWHRKPECMPNEPPWSPHVDAWATSVDAAAARLARVKSRDVSGARMIAALATLAAAEAAGVYLRTTPSRAWRDRFAWDCRRVATAIRDVDVYVYDASSVDAQGRYPVGESDSLGRSRRVAIAKALVTRAALLRADVHEVIELLPELAAHVGLGMAKVATGHGADDVASIARGHPWGPGPSPEELWDEEELWDQEVDGGDGEDGDGDGDEKSAPGDPWRWLPRDAATRPRPTTSAEVLELDASWRAAEDALARTAPIASVHAALWRRSELADDDQTPLDEAEAAGKEAVRAEIERRGGGVAAAGADDGGFGGWGDGVEFY</sequence>
<evidence type="ECO:0000313" key="3">
    <source>
        <dbReference type="Proteomes" id="UP000002009"/>
    </source>
</evidence>
<accession>C1EA44</accession>
<reference evidence="2 3" key="1">
    <citation type="journal article" date="2009" name="Science">
        <title>Green evolution and dynamic adaptations revealed by genomes of the marine picoeukaryotes Micromonas.</title>
        <authorList>
            <person name="Worden A.Z."/>
            <person name="Lee J.H."/>
            <person name="Mock T."/>
            <person name="Rouze P."/>
            <person name="Simmons M.P."/>
            <person name="Aerts A.L."/>
            <person name="Allen A.E."/>
            <person name="Cuvelier M.L."/>
            <person name="Derelle E."/>
            <person name="Everett M.V."/>
            <person name="Foulon E."/>
            <person name="Grimwood J."/>
            <person name="Gundlach H."/>
            <person name="Henrissat B."/>
            <person name="Napoli C."/>
            <person name="McDonald S.M."/>
            <person name="Parker M.S."/>
            <person name="Rombauts S."/>
            <person name="Salamov A."/>
            <person name="Von Dassow P."/>
            <person name="Badger J.H."/>
            <person name="Coutinho P.M."/>
            <person name="Demir E."/>
            <person name="Dubchak I."/>
            <person name="Gentemann C."/>
            <person name="Eikrem W."/>
            <person name="Gready J.E."/>
            <person name="John U."/>
            <person name="Lanier W."/>
            <person name="Lindquist E.A."/>
            <person name="Lucas S."/>
            <person name="Mayer K.F."/>
            <person name="Moreau H."/>
            <person name="Not F."/>
            <person name="Otillar R."/>
            <person name="Panaud O."/>
            <person name="Pangilinan J."/>
            <person name="Paulsen I."/>
            <person name="Piegu B."/>
            <person name="Poliakov A."/>
            <person name="Robbens S."/>
            <person name="Schmutz J."/>
            <person name="Toulza E."/>
            <person name="Wyss T."/>
            <person name="Zelensky A."/>
            <person name="Zhou K."/>
            <person name="Armbrust E.V."/>
            <person name="Bhattacharya D."/>
            <person name="Goodenough U.W."/>
            <person name="Van de Peer Y."/>
            <person name="Grigoriev I.V."/>
        </authorList>
    </citation>
    <scope>NUCLEOTIDE SEQUENCE [LARGE SCALE GENOMIC DNA]</scope>
    <source>
        <strain evidence="3">RCC299 / NOUM17</strain>
    </source>
</reference>
<dbReference type="GeneID" id="8244826"/>
<dbReference type="Proteomes" id="UP000002009">
    <property type="component" value="Chromosome 7"/>
</dbReference>
<organism evidence="2 3">
    <name type="scientific">Micromonas commoda (strain RCC299 / NOUM17 / CCMP2709)</name>
    <name type="common">Picoplanktonic green alga</name>
    <dbReference type="NCBI Taxonomy" id="296587"/>
    <lineage>
        <taxon>Eukaryota</taxon>
        <taxon>Viridiplantae</taxon>
        <taxon>Chlorophyta</taxon>
        <taxon>Mamiellophyceae</taxon>
        <taxon>Mamiellales</taxon>
        <taxon>Mamiellaceae</taxon>
        <taxon>Micromonas</taxon>
    </lineage>
</organism>
<dbReference type="RefSeq" id="XP_002503884.1">
    <property type="nucleotide sequence ID" value="XM_002503838.1"/>
</dbReference>
<gene>
    <name evidence="2" type="ORF">MICPUN_101404</name>
</gene>
<dbReference type="EMBL" id="CP001328">
    <property type="protein sequence ID" value="ACO65142.1"/>
    <property type="molecule type" value="Genomic_DNA"/>
</dbReference>
<name>C1EA44_MICCC</name>
<dbReference type="KEGG" id="mis:MICPUN_101404"/>
<feature type="region of interest" description="Disordered" evidence="1">
    <location>
        <begin position="833"/>
        <end position="871"/>
    </location>
</feature>
<protein>
    <submittedName>
        <fullName evidence="2">Uncharacterized protein</fullName>
    </submittedName>
</protein>
<dbReference type="InParanoid" id="C1EA44"/>
<keyword evidence="3" id="KW-1185">Reference proteome</keyword>